<reference evidence="4" key="1">
    <citation type="journal article" date="2011" name="Genetics">
        <title>Massive changes in genome architecture accompany the transition to self-fertility in the filamentous fungus Neurospora tetrasperma.</title>
        <authorList>
            <person name="Ellison C.E."/>
            <person name="Stajich J.E."/>
            <person name="Jacobson D.J."/>
            <person name="Natvig D.O."/>
            <person name="Lapidus A."/>
            <person name="Foster B."/>
            <person name="Aerts A."/>
            <person name="Riley R."/>
            <person name="Lindquist E.A."/>
            <person name="Grigoriev I.V."/>
            <person name="Taylor J.W."/>
        </authorList>
    </citation>
    <scope>NUCLEOTIDE SEQUENCE [LARGE SCALE GENOMIC DNA]</scope>
    <source>
        <strain evidence="4">FGSC 2508 / P0657</strain>
    </source>
</reference>
<sequence length="62" mass="7525">VLFVKKLGGRICIYINYRSINNITFKFRYPLLLIKETLNIIYYTKIFIKFNIIIAINRIRIK</sequence>
<evidence type="ECO:0000256" key="2">
    <source>
        <dbReference type="ARBA" id="ARBA00023128"/>
    </source>
</evidence>
<comment type="subcellular location">
    <subcellularLocation>
        <location evidence="1">Mitochondrion</location>
    </subcellularLocation>
</comment>
<name>F8N3Y1_NEUT8</name>
<keyword evidence="4" id="KW-1185">Reference proteome</keyword>
<dbReference type="KEGG" id="nte:NEUTE1DRAFT52623"/>
<protein>
    <submittedName>
        <fullName evidence="3">Uncharacterized protein</fullName>
    </submittedName>
</protein>
<dbReference type="InterPro" id="IPR043128">
    <property type="entry name" value="Rev_trsase/Diguanyl_cyclase"/>
</dbReference>
<dbReference type="RefSeq" id="XP_009856264.1">
    <property type="nucleotide sequence ID" value="XM_009857962.1"/>
</dbReference>
<dbReference type="GO" id="GO:0005739">
    <property type="term" value="C:mitochondrion"/>
    <property type="evidence" value="ECO:0007669"/>
    <property type="project" value="UniProtKB-SubCell"/>
</dbReference>
<accession>F8N3Y1</accession>
<evidence type="ECO:0000256" key="1">
    <source>
        <dbReference type="ARBA" id="ARBA00004173"/>
    </source>
</evidence>
<dbReference type="SUPFAM" id="SSF56672">
    <property type="entry name" value="DNA/RNA polymerases"/>
    <property type="match status" value="1"/>
</dbReference>
<dbReference type="Gene3D" id="3.30.70.270">
    <property type="match status" value="1"/>
</dbReference>
<organism evidence="3 4">
    <name type="scientific">Neurospora tetrasperma (strain FGSC 2508 / ATCC MYA-4615 / P0657)</name>
    <dbReference type="NCBI Taxonomy" id="510951"/>
    <lineage>
        <taxon>Eukaryota</taxon>
        <taxon>Fungi</taxon>
        <taxon>Dikarya</taxon>
        <taxon>Ascomycota</taxon>
        <taxon>Pezizomycotina</taxon>
        <taxon>Sordariomycetes</taxon>
        <taxon>Sordariomycetidae</taxon>
        <taxon>Sordariales</taxon>
        <taxon>Sordariaceae</taxon>
        <taxon>Neurospora</taxon>
    </lineage>
</organism>
<gene>
    <name evidence="3" type="ORF">NEUTE1DRAFT_52623</name>
</gene>
<dbReference type="InterPro" id="IPR043502">
    <property type="entry name" value="DNA/RNA_pol_sf"/>
</dbReference>
<dbReference type="AlphaFoldDB" id="F8N3Y1"/>
<dbReference type="Gene3D" id="3.10.10.10">
    <property type="entry name" value="HIV Type 1 Reverse Transcriptase, subunit A, domain 1"/>
    <property type="match status" value="1"/>
</dbReference>
<dbReference type="HOGENOM" id="CLU_000384_35_1_1"/>
<feature type="non-terminal residue" evidence="3">
    <location>
        <position position="1"/>
    </location>
</feature>
<dbReference type="VEuPathDB" id="FungiDB:NEUTE1DRAFT_52623"/>
<dbReference type="Proteomes" id="UP000008065">
    <property type="component" value="Unassembled WGS sequence"/>
</dbReference>
<dbReference type="GeneID" id="20828362"/>
<evidence type="ECO:0000313" key="3">
    <source>
        <dbReference type="EMBL" id="EGO52628.1"/>
    </source>
</evidence>
<keyword evidence="2" id="KW-0496">Mitochondrion</keyword>
<evidence type="ECO:0000313" key="4">
    <source>
        <dbReference type="Proteomes" id="UP000008065"/>
    </source>
</evidence>
<dbReference type="EMBL" id="GL891382">
    <property type="protein sequence ID" value="EGO52628.1"/>
    <property type="molecule type" value="Genomic_DNA"/>
</dbReference>
<dbReference type="OrthoDB" id="5152741at2759"/>
<proteinExistence type="predicted"/>